<feature type="chain" id="PRO_5039006923" description="BPTI/Kunitz inhibitor domain-containing protein" evidence="7">
    <location>
        <begin position="20"/>
        <end position="211"/>
    </location>
</feature>
<comment type="caution">
    <text evidence="9">The sequence shown here is derived from an EMBL/GenBank/DDBJ whole genome shotgun (WGS) entry which is preliminary data.</text>
</comment>
<evidence type="ECO:0000256" key="6">
    <source>
        <dbReference type="SAM" id="Phobius"/>
    </source>
</evidence>
<keyword evidence="7" id="KW-0732">Signal</keyword>
<keyword evidence="6" id="KW-1133">Transmembrane helix</keyword>
<dbReference type="Pfam" id="PF00014">
    <property type="entry name" value="Kunitz_BPTI"/>
    <property type="match status" value="2"/>
</dbReference>
<dbReference type="PRINTS" id="PR00759">
    <property type="entry name" value="BASICPTASE"/>
</dbReference>
<dbReference type="PROSITE" id="PS50279">
    <property type="entry name" value="BPTI_KUNITZ_2"/>
    <property type="match status" value="2"/>
</dbReference>
<feature type="domain" description="BPTI/Kunitz inhibitor" evidence="8">
    <location>
        <begin position="25"/>
        <end position="75"/>
    </location>
</feature>
<dbReference type="GO" id="GO:0004867">
    <property type="term" value="F:serine-type endopeptidase inhibitor activity"/>
    <property type="evidence" value="ECO:0007669"/>
    <property type="project" value="UniProtKB-KW"/>
</dbReference>
<dbReference type="PANTHER" id="PTHR10083">
    <property type="entry name" value="KUNITZ-TYPE PROTEASE INHIBITOR-RELATED"/>
    <property type="match status" value="1"/>
</dbReference>
<feature type="signal peptide" evidence="7">
    <location>
        <begin position="1"/>
        <end position="19"/>
    </location>
</feature>
<sequence>MRQLILFVLIFIEFYIVLAQNAEICMLPPMPGTGDKNQVRLSYDKTMDKCTPFIYRGEGGNLNRFIDDRDCMRNCSERGQKLYPSYANETCKLKKEFGDCFSHYLVWYYDAAHTKCKTFHYSGCGGNGNRFRTEGDCNTTCAGISEEEDEPEEPEADTPAGLIIGIVLGILGAIILIVVIVLGVKTSKTKSGTKAANDMDAPLQDVGIQMK</sequence>
<proteinExistence type="predicted"/>
<evidence type="ECO:0000313" key="9">
    <source>
        <dbReference type="EMBL" id="KAG7473379.1"/>
    </source>
</evidence>
<keyword evidence="4" id="KW-0722">Serine protease inhibitor</keyword>
<evidence type="ECO:0000256" key="5">
    <source>
        <dbReference type="ARBA" id="ARBA00023157"/>
    </source>
</evidence>
<keyword evidence="6" id="KW-0472">Membrane</keyword>
<keyword evidence="6" id="KW-0812">Transmembrane</keyword>
<evidence type="ECO:0000256" key="1">
    <source>
        <dbReference type="ARBA" id="ARBA00004613"/>
    </source>
</evidence>
<dbReference type="FunFam" id="4.10.410.10:FF:000020">
    <property type="entry name" value="Collagen, type VI, alpha 3"/>
    <property type="match status" value="1"/>
</dbReference>
<evidence type="ECO:0000259" key="8">
    <source>
        <dbReference type="PROSITE" id="PS50279"/>
    </source>
</evidence>
<dbReference type="Proteomes" id="UP001046870">
    <property type="component" value="Chromosome 7"/>
</dbReference>
<keyword evidence="3" id="KW-0646">Protease inhibitor</keyword>
<evidence type="ECO:0000256" key="3">
    <source>
        <dbReference type="ARBA" id="ARBA00022690"/>
    </source>
</evidence>
<dbReference type="EMBL" id="JAFDVH010000007">
    <property type="protein sequence ID" value="KAG7473379.1"/>
    <property type="molecule type" value="Genomic_DNA"/>
</dbReference>
<dbReference type="SMART" id="SM00131">
    <property type="entry name" value="KU"/>
    <property type="match status" value="2"/>
</dbReference>
<dbReference type="GO" id="GO:0005615">
    <property type="term" value="C:extracellular space"/>
    <property type="evidence" value="ECO:0007669"/>
    <property type="project" value="TreeGrafter"/>
</dbReference>
<dbReference type="AlphaFoldDB" id="A0A9D3Q0R6"/>
<protein>
    <recommendedName>
        <fullName evidence="8">BPTI/Kunitz inhibitor domain-containing protein</fullName>
    </recommendedName>
</protein>
<gene>
    <name evidence="9" type="ORF">MATL_G00095220</name>
</gene>
<name>A0A9D3Q0R6_MEGAT</name>
<keyword evidence="2" id="KW-0964">Secreted</keyword>
<dbReference type="PANTHER" id="PTHR10083:SF376">
    <property type="entry name" value="SERINE PEPTIDASE INHIBITOR, KUNITZ TYPE, 3"/>
    <property type="match status" value="1"/>
</dbReference>
<accession>A0A9D3Q0R6</accession>
<reference evidence="9" key="1">
    <citation type="submission" date="2021-01" db="EMBL/GenBank/DDBJ databases">
        <authorList>
            <person name="Zahm M."/>
            <person name="Roques C."/>
            <person name="Cabau C."/>
            <person name="Klopp C."/>
            <person name="Donnadieu C."/>
            <person name="Jouanno E."/>
            <person name="Lampietro C."/>
            <person name="Louis A."/>
            <person name="Herpin A."/>
            <person name="Echchiki A."/>
            <person name="Berthelot C."/>
            <person name="Parey E."/>
            <person name="Roest-Crollius H."/>
            <person name="Braasch I."/>
            <person name="Postlethwait J."/>
            <person name="Bobe J."/>
            <person name="Montfort J."/>
            <person name="Bouchez O."/>
            <person name="Begum T."/>
            <person name="Mejri S."/>
            <person name="Adams A."/>
            <person name="Chen W.-J."/>
            <person name="Guiguen Y."/>
        </authorList>
    </citation>
    <scope>NUCLEOTIDE SEQUENCE</scope>
    <source>
        <strain evidence="9">YG-15Mar2019-1</strain>
        <tissue evidence="9">Brain</tissue>
    </source>
</reference>
<dbReference type="InterPro" id="IPR020901">
    <property type="entry name" value="Prtase_inh_Kunz-CS"/>
</dbReference>
<dbReference type="InterPro" id="IPR002223">
    <property type="entry name" value="Kunitz_BPTI"/>
</dbReference>
<dbReference type="InterPro" id="IPR036880">
    <property type="entry name" value="Kunitz_BPTI_sf"/>
</dbReference>
<evidence type="ECO:0000256" key="4">
    <source>
        <dbReference type="ARBA" id="ARBA00022900"/>
    </source>
</evidence>
<keyword evidence="5" id="KW-1015">Disulfide bond</keyword>
<dbReference type="InterPro" id="IPR050098">
    <property type="entry name" value="TFPI/VKTCI-like"/>
</dbReference>
<feature type="domain" description="BPTI/Kunitz inhibitor" evidence="8">
    <location>
        <begin position="91"/>
        <end position="141"/>
    </location>
</feature>
<dbReference type="OrthoDB" id="4473401at2759"/>
<dbReference type="CDD" id="cd22593">
    <property type="entry name" value="Kunitz_conkunitzin"/>
    <property type="match status" value="1"/>
</dbReference>
<organism evidence="9 10">
    <name type="scientific">Megalops atlanticus</name>
    <name type="common">Tarpon</name>
    <name type="synonym">Clupea gigantea</name>
    <dbReference type="NCBI Taxonomy" id="7932"/>
    <lineage>
        <taxon>Eukaryota</taxon>
        <taxon>Metazoa</taxon>
        <taxon>Chordata</taxon>
        <taxon>Craniata</taxon>
        <taxon>Vertebrata</taxon>
        <taxon>Euteleostomi</taxon>
        <taxon>Actinopterygii</taxon>
        <taxon>Neopterygii</taxon>
        <taxon>Teleostei</taxon>
        <taxon>Elopiformes</taxon>
        <taxon>Megalopidae</taxon>
        <taxon>Megalops</taxon>
    </lineage>
</organism>
<evidence type="ECO:0000256" key="2">
    <source>
        <dbReference type="ARBA" id="ARBA00022525"/>
    </source>
</evidence>
<evidence type="ECO:0000256" key="7">
    <source>
        <dbReference type="SAM" id="SignalP"/>
    </source>
</evidence>
<comment type="subcellular location">
    <subcellularLocation>
        <location evidence="1">Secreted</location>
    </subcellularLocation>
</comment>
<dbReference type="SUPFAM" id="SSF57362">
    <property type="entry name" value="BPTI-like"/>
    <property type="match status" value="2"/>
</dbReference>
<evidence type="ECO:0000313" key="10">
    <source>
        <dbReference type="Proteomes" id="UP001046870"/>
    </source>
</evidence>
<dbReference type="Gene3D" id="4.10.410.10">
    <property type="entry name" value="Pancreatic trypsin inhibitor Kunitz domain"/>
    <property type="match status" value="2"/>
</dbReference>
<dbReference type="CDD" id="cd00109">
    <property type="entry name" value="Kunitz-type"/>
    <property type="match status" value="1"/>
</dbReference>
<feature type="transmembrane region" description="Helical" evidence="6">
    <location>
        <begin position="160"/>
        <end position="184"/>
    </location>
</feature>
<keyword evidence="10" id="KW-1185">Reference proteome</keyword>
<dbReference type="PROSITE" id="PS00280">
    <property type="entry name" value="BPTI_KUNITZ_1"/>
    <property type="match status" value="1"/>
</dbReference>